<dbReference type="Gene3D" id="1.10.510.10">
    <property type="entry name" value="Transferase(Phosphotransferase) domain 1"/>
    <property type="match status" value="1"/>
</dbReference>
<evidence type="ECO:0000256" key="3">
    <source>
        <dbReference type="ARBA" id="ARBA00022679"/>
    </source>
</evidence>
<evidence type="ECO:0000259" key="9">
    <source>
        <dbReference type="PROSITE" id="PS50011"/>
    </source>
</evidence>
<dbReference type="PANTHER" id="PTHR43289">
    <property type="entry name" value="MITOGEN-ACTIVATED PROTEIN KINASE KINASE KINASE 20-RELATED"/>
    <property type="match status" value="1"/>
</dbReference>
<proteinExistence type="predicted"/>
<evidence type="ECO:0000256" key="8">
    <source>
        <dbReference type="SAM" id="MobiDB-lite"/>
    </source>
</evidence>
<dbReference type="Proteomes" id="UP001285521">
    <property type="component" value="Unassembled WGS sequence"/>
</dbReference>
<dbReference type="PROSITE" id="PS00108">
    <property type="entry name" value="PROTEIN_KINASE_ST"/>
    <property type="match status" value="1"/>
</dbReference>
<feature type="region of interest" description="Disordered" evidence="8">
    <location>
        <begin position="299"/>
        <end position="368"/>
    </location>
</feature>
<dbReference type="InterPro" id="IPR011009">
    <property type="entry name" value="Kinase-like_dom_sf"/>
</dbReference>
<evidence type="ECO:0000256" key="7">
    <source>
        <dbReference type="PROSITE-ProRule" id="PRU10141"/>
    </source>
</evidence>
<dbReference type="Pfam" id="PF00069">
    <property type="entry name" value="Pkinase"/>
    <property type="match status" value="1"/>
</dbReference>
<accession>A0ABU4TER1</accession>
<dbReference type="PROSITE" id="PS00107">
    <property type="entry name" value="PROTEIN_KINASE_ATP"/>
    <property type="match status" value="1"/>
</dbReference>
<name>A0ABU4TER1_9PSEU</name>
<comment type="caution">
    <text evidence="10">The sequence shown here is derived from an EMBL/GenBank/DDBJ whole genome shotgun (WGS) entry which is preliminary data.</text>
</comment>
<keyword evidence="5 10" id="KW-0418">Kinase</keyword>
<sequence>MSPHRTLLADRYRLGEVLGTGGMAVVRRARDTLLARDVAIKLFRPGQDAAGARRFDSEIRTLAGLSHPGLVAVYDADLTAETPFMVLQLVEGRTLRDRIDDGPLRVGEVRRLGAALADALAHVHERGFVHRDVKPSNILLDDDAVPRLADFGLARLAGSDRFTRTDQVIGTAAYLAPEQVRGEEITSAVDVYALGLVLLECLTGHREYEGAEIESAVARLHRPPVIPDHLPFGLVRLLSLMTSLSPARRPSARECADALLASDPPTVVAPVPRRSRGLVAAASAVVLIAAVGTGMIARDRSAPAESERPAPASTQPRTVQQNPAPTVAEQAAEQQVVPTTAPPPVQVVNENSGNSGKGKSGKGKGKGP</sequence>
<keyword evidence="11" id="KW-1185">Reference proteome</keyword>
<keyword evidence="3" id="KW-0808">Transferase</keyword>
<keyword evidence="4 7" id="KW-0547">Nucleotide-binding</keyword>
<evidence type="ECO:0000256" key="4">
    <source>
        <dbReference type="ARBA" id="ARBA00022741"/>
    </source>
</evidence>
<gene>
    <name evidence="10" type="ORF">SK803_41280</name>
</gene>
<dbReference type="PANTHER" id="PTHR43289:SF6">
    <property type="entry name" value="SERINE_THREONINE-PROTEIN KINASE NEKL-3"/>
    <property type="match status" value="1"/>
</dbReference>
<evidence type="ECO:0000256" key="2">
    <source>
        <dbReference type="ARBA" id="ARBA00022527"/>
    </source>
</evidence>
<feature type="compositionally biased region" description="Polar residues" evidence="8">
    <location>
        <begin position="314"/>
        <end position="324"/>
    </location>
</feature>
<evidence type="ECO:0000256" key="5">
    <source>
        <dbReference type="ARBA" id="ARBA00022777"/>
    </source>
</evidence>
<protein>
    <recommendedName>
        <fullName evidence="1">non-specific serine/threonine protein kinase</fullName>
        <ecNumber evidence="1">2.7.11.1</ecNumber>
    </recommendedName>
</protein>
<dbReference type="InterPro" id="IPR017441">
    <property type="entry name" value="Protein_kinase_ATP_BS"/>
</dbReference>
<feature type="binding site" evidence="7">
    <location>
        <position position="41"/>
    </location>
    <ligand>
        <name>ATP</name>
        <dbReference type="ChEBI" id="CHEBI:30616"/>
    </ligand>
</feature>
<dbReference type="RefSeq" id="WP_319971663.1">
    <property type="nucleotide sequence ID" value="NZ_JAXAVW010000047.1"/>
</dbReference>
<evidence type="ECO:0000256" key="1">
    <source>
        <dbReference type="ARBA" id="ARBA00012513"/>
    </source>
</evidence>
<evidence type="ECO:0000313" key="10">
    <source>
        <dbReference type="EMBL" id="MDX8036667.1"/>
    </source>
</evidence>
<feature type="compositionally biased region" description="Basic residues" evidence="8">
    <location>
        <begin position="359"/>
        <end position="368"/>
    </location>
</feature>
<dbReference type="GO" id="GO:0016301">
    <property type="term" value="F:kinase activity"/>
    <property type="evidence" value="ECO:0007669"/>
    <property type="project" value="UniProtKB-KW"/>
</dbReference>
<dbReference type="EMBL" id="JAXAVW010000047">
    <property type="protein sequence ID" value="MDX8036667.1"/>
    <property type="molecule type" value="Genomic_DNA"/>
</dbReference>
<dbReference type="InterPro" id="IPR000719">
    <property type="entry name" value="Prot_kinase_dom"/>
</dbReference>
<dbReference type="EC" id="2.7.11.1" evidence="1"/>
<dbReference type="PROSITE" id="PS50011">
    <property type="entry name" value="PROTEIN_KINASE_DOM"/>
    <property type="match status" value="1"/>
</dbReference>
<reference evidence="10 11" key="2">
    <citation type="submission" date="2023-11" db="EMBL/GenBank/DDBJ databases">
        <authorList>
            <person name="Lara A.C."/>
            <person name="Chronakova A."/>
        </authorList>
    </citation>
    <scope>NUCLEOTIDE SEQUENCE [LARGE SCALE GENOMIC DNA]</scope>
    <source>
        <strain evidence="10 11">BCCO 10_0856</strain>
    </source>
</reference>
<organism evidence="10 11">
    <name type="scientific">Lentzea miocenica</name>
    <dbReference type="NCBI Taxonomy" id="3095431"/>
    <lineage>
        <taxon>Bacteria</taxon>
        <taxon>Bacillati</taxon>
        <taxon>Actinomycetota</taxon>
        <taxon>Actinomycetes</taxon>
        <taxon>Pseudonocardiales</taxon>
        <taxon>Pseudonocardiaceae</taxon>
        <taxon>Lentzea</taxon>
    </lineage>
</organism>
<evidence type="ECO:0000256" key="6">
    <source>
        <dbReference type="ARBA" id="ARBA00022840"/>
    </source>
</evidence>
<keyword evidence="6 7" id="KW-0067">ATP-binding</keyword>
<keyword evidence="2" id="KW-0723">Serine/threonine-protein kinase</keyword>
<feature type="compositionally biased region" description="Basic and acidic residues" evidence="8">
    <location>
        <begin position="299"/>
        <end position="308"/>
    </location>
</feature>
<dbReference type="InterPro" id="IPR008271">
    <property type="entry name" value="Ser/Thr_kinase_AS"/>
</dbReference>
<feature type="domain" description="Protein kinase" evidence="9">
    <location>
        <begin position="12"/>
        <end position="260"/>
    </location>
</feature>
<evidence type="ECO:0000313" key="11">
    <source>
        <dbReference type="Proteomes" id="UP001285521"/>
    </source>
</evidence>
<dbReference type="SUPFAM" id="SSF56112">
    <property type="entry name" value="Protein kinase-like (PK-like)"/>
    <property type="match status" value="1"/>
</dbReference>
<dbReference type="SMART" id="SM00220">
    <property type="entry name" value="S_TKc"/>
    <property type="match status" value="1"/>
</dbReference>
<reference evidence="10 11" key="1">
    <citation type="submission" date="2023-11" db="EMBL/GenBank/DDBJ databases">
        <title>Lentzea sokolovensis, sp. nov., Lentzea kristufkii, sp. nov., and Lentzea miocenensis, sp. nov., rare actinobacteria from Sokolov Coal Basin, Miocene lacustrine sediment, Czech Republic.</title>
        <authorList>
            <person name="Lara A."/>
            <person name="Kotroba L."/>
            <person name="Nouioui I."/>
            <person name="Neumann-Schaal M."/>
            <person name="Mast Y."/>
            <person name="Chronakova A."/>
        </authorList>
    </citation>
    <scope>NUCLEOTIDE SEQUENCE [LARGE SCALE GENOMIC DNA]</scope>
    <source>
        <strain evidence="10 11">BCCO 10_0856</strain>
    </source>
</reference>
<dbReference type="CDD" id="cd14014">
    <property type="entry name" value="STKc_PknB_like"/>
    <property type="match status" value="1"/>
</dbReference>
<dbReference type="Gene3D" id="3.30.200.20">
    <property type="entry name" value="Phosphorylase Kinase, domain 1"/>
    <property type="match status" value="1"/>
</dbReference>